<evidence type="ECO:0000256" key="4">
    <source>
        <dbReference type="ARBA" id="ARBA00022884"/>
    </source>
</evidence>
<dbReference type="PANTHER" id="PTHR13952">
    <property type="entry name" value="U1 SMALL NUCLEAR RIBONUCLEOPROTEIN 70 KD"/>
    <property type="match status" value="1"/>
</dbReference>
<dbReference type="PANTHER" id="PTHR13952:SF5">
    <property type="entry name" value="U1 SMALL NUCLEAR RIBONUCLEOPROTEIN 70 KDA"/>
    <property type="match status" value="1"/>
</dbReference>
<dbReference type="GO" id="GO:0016607">
    <property type="term" value="C:nuclear speck"/>
    <property type="evidence" value="ECO:0007669"/>
    <property type="project" value="UniProtKB-SubCell"/>
</dbReference>
<evidence type="ECO:0000256" key="8">
    <source>
        <dbReference type="SAM" id="MobiDB-lite"/>
    </source>
</evidence>
<dbReference type="AlphaFoldDB" id="A0A8J6BT80"/>
<feature type="transmembrane region" description="Helical" evidence="9">
    <location>
        <begin position="348"/>
        <end position="368"/>
    </location>
</feature>
<proteinExistence type="predicted"/>
<dbReference type="GO" id="GO:0000398">
    <property type="term" value="P:mRNA splicing, via spliceosome"/>
    <property type="evidence" value="ECO:0007669"/>
    <property type="project" value="TreeGrafter"/>
</dbReference>
<dbReference type="OrthoDB" id="1736851at2759"/>
<keyword evidence="9" id="KW-0472">Membrane</keyword>
<evidence type="ECO:0000256" key="7">
    <source>
        <dbReference type="PROSITE-ProRule" id="PRU00176"/>
    </source>
</evidence>
<evidence type="ECO:0000256" key="6">
    <source>
        <dbReference type="ARBA" id="ARBA00023274"/>
    </source>
</evidence>
<reference evidence="11" key="2">
    <citation type="submission" date="2021-02" db="EMBL/GenBank/DDBJ databases">
        <authorList>
            <person name="Kimball J.A."/>
            <person name="Haas M.W."/>
            <person name="Macchietto M."/>
            <person name="Kono T."/>
            <person name="Duquette J."/>
            <person name="Shao M."/>
        </authorList>
    </citation>
    <scope>NUCLEOTIDE SEQUENCE</scope>
    <source>
        <tissue evidence="11">Fresh leaf tissue</tissue>
    </source>
</reference>
<evidence type="ECO:0000256" key="1">
    <source>
        <dbReference type="ARBA" id="ARBA00004324"/>
    </source>
</evidence>
<organism evidence="11 12">
    <name type="scientific">Zizania palustris</name>
    <name type="common">Northern wild rice</name>
    <dbReference type="NCBI Taxonomy" id="103762"/>
    <lineage>
        <taxon>Eukaryota</taxon>
        <taxon>Viridiplantae</taxon>
        <taxon>Streptophyta</taxon>
        <taxon>Embryophyta</taxon>
        <taxon>Tracheophyta</taxon>
        <taxon>Spermatophyta</taxon>
        <taxon>Magnoliopsida</taxon>
        <taxon>Liliopsida</taxon>
        <taxon>Poales</taxon>
        <taxon>Poaceae</taxon>
        <taxon>BOP clade</taxon>
        <taxon>Oryzoideae</taxon>
        <taxon>Oryzeae</taxon>
        <taxon>Zizaniinae</taxon>
        <taxon>Zizania</taxon>
    </lineage>
</organism>
<dbReference type="GO" id="GO:0005685">
    <property type="term" value="C:U1 snRNP"/>
    <property type="evidence" value="ECO:0007669"/>
    <property type="project" value="TreeGrafter"/>
</dbReference>
<evidence type="ECO:0000313" key="11">
    <source>
        <dbReference type="EMBL" id="KAG8095607.1"/>
    </source>
</evidence>
<sequence length="377" mass="42807">MLAMTQVAGELYVCKVRLVTDMETNKPRGYAFIEYMHTRDMKNAYKQADGRKVDNRRVLVDVERGRTVPNWCPRRLGGGLGSSRIGGENAEQKLSAREQQHAGRPRSEEPRKDDRRADRDQEKSRERPRERDRDEKIRERSHEQIWLVMISNMGIISMINTKAMMLMRMNTQSDMSMSTIKCNPTTQNLKVLRKGKHTRKVTTSITKLMSTRIKNLLLCFNNWRCSSMLTKRSRSMFTPCLAVEFCHFAGWICNAEVAVCSFSGLMKGSNEALDLVNLGSNNGRSGQIYVALCLRLLPRLPSHRRSCLMPPLRCAGLRFGAATIEAPHRPAPLLVESSRGTMTGVSPLFLFLVSAMLVGDSCAMFVRVEFIRATLQR</sequence>
<name>A0A8J6BT80_ZIZPA</name>
<accession>A0A8J6BT80</accession>
<evidence type="ECO:0000259" key="10">
    <source>
        <dbReference type="PROSITE" id="PS50102"/>
    </source>
</evidence>
<feature type="compositionally biased region" description="Basic and acidic residues" evidence="8">
    <location>
        <begin position="90"/>
        <end position="137"/>
    </location>
</feature>
<keyword evidence="12" id="KW-1185">Reference proteome</keyword>
<dbReference type="GO" id="GO:0071011">
    <property type="term" value="C:precatalytic spliceosome"/>
    <property type="evidence" value="ECO:0007669"/>
    <property type="project" value="TreeGrafter"/>
</dbReference>
<evidence type="ECO:0000256" key="9">
    <source>
        <dbReference type="SAM" id="Phobius"/>
    </source>
</evidence>
<dbReference type="Proteomes" id="UP000729402">
    <property type="component" value="Unassembled WGS sequence"/>
</dbReference>
<dbReference type="GO" id="GO:0003729">
    <property type="term" value="F:mRNA binding"/>
    <property type="evidence" value="ECO:0007669"/>
    <property type="project" value="TreeGrafter"/>
</dbReference>
<keyword evidence="6" id="KW-0687">Ribonucleoprotein</keyword>
<dbReference type="InterPro" id="IPR051183">
    <property type="entry name" value="U1_U11-U12_snRNP_70-35kDa"/>
</dbReference>
<dbReference type="PROSITE" id="PS50102">
    <property type="entry name" value="RRM"/>
    <property type="match status" value="1"/>
</dbReference>
<evidence type="ECO:0000256" key="2">
    <source>
        <dbReference type="ARBA" id="ARBA00004642"/>
    </source>
</evidence>
<evidence type="ECO:0000256" key="3">
    <source>
        <dbReference type="ARBA" id="ARBA00016996"/>
    </source>
</evidence>
<gene>
    <name evidence="11" type="ORF">GUJ93_ZPchr0012g20104</name>
</gene>
<keyword evidence="5" id="KW-0539">Nucleus</keyword>
<dbReference type="GO" id="GO:0030619">
    <property type="term" value="F:U1 snRNA binding"/>
    <property type="evidence" value="ECO:0007669"/>
    <property type="project" value="TreeGrafter"/>
</dbReference>
<keyword evidence="9" id="KW-1133">Transmembrane helix</keyword>
<keyword evidence="9" id="KW-0812">Transmembrane</keyword>
<reference evidence="11" key="1">
    <citation type="journal article" date="2021" name="bioRxiv">
        <title>Whole Genome Assembly and Annotation of Northern Wild Rice, Zizania palustris L., Supports a Whole Genome Duplication in the Zizania Genus.</title>
        <authorList>
            <person name="Haas M."/>
            <person name="Kono T."/>
            <person name="Macchietto M."/>
            <person name="Millas R."/>
            <person name="McGilp L."/>
            <person name="Shao M."/>
            <person name="Duquette J."/>
            <person name="Hirsch C.N."/>
            <person name="Kimball J."/>
        </authorList>
    </citation>
    <scope>NUCLEOTIDE SEQUENCE</scope>
    <source>
        <tissue evidence="11">Fresh leaf tissue</tissue>
    </source>
</reference>
<protein>
    <recommendedName>
        <fullName evidence="3">U1 small nuclear ribonucleoprotein 70 kDa</fullName>
    </recommendedName>
</protein>
<dbReference type="GO" id="GO:0071004">
    <property type="term" value="C:U2-type prespliceosome"/>
    <property type="evidence" value="ECO:0007669"/>
    <property type="project" value="TreeGrafter"/>
</dbReference>
<comment type="caution">
    <text evidence="11">The sequence shown here is derived from an EMBL/GenBank/DDBJ whole genome shotgun (WGS) entry which is preliminary data.</text>
</comment>
<feature type="region of interest" description="Disordered" evidence="8">
    <location>
        <begin position="73"/>
        <end position="137"/>
    </location>
</feature>
<evidence type="ECO:0000256" key="5">
    <source>
        <dbReference type="ARBA" id="ARBA00023242"/>
    </source>
</evidence>
<dbReference type="Pfam" id="PF00076">
    <property type="entry name" value="RRM_1"/>
    <property type="match status" value="1"/>
</dbReference>
<dbReference type="EMBL" id="JAAALK010000080">
    <property type="protein sequence ID" value="KAG8095607.1"/>
    <property type="molecule type" value="Genomic_DNA"/>
</dbReference>
<dbReference type="InterPro" id="IPR000504">
    <property type="entry name" value="RRM_dom"/>
</dbReference>
<keyword evidence="4 7" id="KW-0694">RNA-binding</keyword>
<comment type="subcellular location">
    <subcellularLocation>
        <location evidence="1">Nucleus speckle</location>
    </subcellularLocation>
    <subcellularLocation>
        <location evidence="2">Nucleus</location>
        <location evidence="2">Nucleoplasm</location>
    </subcellularLocation>
</comment>
<dbReference type="FunFam" id="3.30.70.330:FF:001585">
    <property type="entry name" value="U1 small nuclear ribonucleoprotein 70 kDa"/>
    <property type="match status" value="1"/>
</dbReference>
<feature type="domain" description="RRM" evidence="10">
    <location>
        <begin position="13"/>
        <end position="65"/>
    </location>
</feature>
<evidence type="ECO:0000313" key="12">
    <source>
        <dbReference type="Proteomes" id="UP000729402"/>
    </source>
</evidence>